<protein>
    <submittedName>
        <fullName evidence="2">Helix-turn-helix transcriptional regulator</fullName>
    </submittedName>
</protein>
<name>A0A7K0K1Y5_9ACTO</name>
<dbReference type="EMBL" id="VUMY01000006">
    <property type="protein sequence ID" value="MST49482.1"/>
    <property type="molecule type" value="Genomic_DNA"/>
</dbReference>
<dbReference type="Gene3D" id="1.10.260.40">
    <property type="entry name" value="lambda repressor-like DNA-binding domains"/>
    <property type="match status" value="1"/>
</dbReference>
<dbReference type="Proteomes" id="UP000442535">
    <property type="component" value="Unassembled WGS sequence"/>
</dbReference>
<reference evidence="2 3" key="1">
    <citation type="submission" date="2019-08" db="EMBL/GenBank/DDBJ databases">
        <title>In-depth cultivation of the pig gut microbiome towards novel bacterial diversity and tailored functional studies.</title>
        <authorList>
            <person name="Wylensek D."/>
            <person name="Hitch T.C.A."/>
            <person name="Clavel T."/>
        </authorList>
    </citation>
    <scope>NUCLEOTIDE SEQUENCE [LARGE SCALE GENOMIC DNA]</scope>
    <source>
        <strain evidence="2 3">RF-GAM-744-WT-7</strain>
    </source>
</reference>
<dbReference type="RefSeq" id="WP_154544280.1">
    <property type="nucleotide sequence ID" value="NZ_VUMY01000006.1"/>
</dbReference>
<feature type="domain" description="HTH cro/C1-type" evidence="1">
    <location>
        <begin position="22"/>
        <end position="79"/>
    </location>
</feature>
<dbReference type="Pfam" id="PF13443">
    <property type="entry name" value="HTH_26"/>
    <property type="match status" value="1"/>
</dbReference>
<dbReference type="GO" id="GO:0003677">
    <property type="term" value="F:DNA binding"/>
    <property type="evidence" value="ECO:0007669"/>
    <property type="project" value="InterPro"/>
</dbReference>
<gene>
    <name evidence="2" type="ORF">FYJ63_04435</name>
</gene>
<proteinExistence type="predicted"/>
<keyword evidence="3" id="KW-1185">Reference proteome</keyword>
<evidence type="ECO:0000313" key="2">
    <source>
        <dbReference type="EMBL" id="MST49482.1"/>
    </source>
</evidence>
<organism evidence="2 3">
    <name type="scientific">Mobiluncus porci</name>
    <dbReference type="NCBI Taxonomy" id="2652278"/>
    <lineage>
        <taxon>Bacteria</taxon>
        <taxon>Bacillati</taxon>
        <taxon>Actinomycetota</taxon>
        <taxon>Actinomycetes</taxon>
        <taxon>Actinomycetales</taxon>
        <taxon>Actinomycetaceae</taxon>
        <taxon>Mobiluncus</taxon>
    </lineage>
</organism>
<dbReference type="CDD" id="cd00093">
    <property type="entry name" value="HTH_XRE"/>
    <property type="match status" value="1"/>
</dbReference>
<evidence type="ECO:0000259" key="1">
    <source>
        <dbReference type="Pfam" id="PF13443"/>
    </source>
</evidence>
<dbReference type="InterPro" id="IPR010982">
    <property type="entry name" value="Lambda_DNA-bd_dom_sf"/>
</dbReference>
<sequence length="104" mass="11612">MSTTLLPMRAGSKTAPEIVSANIRALSARVGWNVSDLAQAVGINRPSVSERWHNRTDWRVNEIERVAALFGTTPWDLMKPAFGDEWVPDTKKLPRLDSNQQPAD</sequence>
<dbReference type="AlphaFoldDB" id="A0A7K0K1Y5"/>
<comment type="caution">
    <text evidence="2">The sequence shown here is derived from an EMBL/GenBank/DDBJ whole genome shotgun (WGS) entry which is preliminary data.</text>
</comment>
<accession>A0A7K0K1Y5</accession>
<evidence type="ECO:0000313" key="3">
    <source>
        <dbReference type="Proteomes" id="UP000442535"/>
    </source>
</evidence>
<dbReference type="InterPro" id="IPR001387">
    <property type="entry name" value="Cro/C1-type_HTH"/>
</dbReference>
<dbReference type="SUPFAM" id="SSF47413">
    <property type="entry name" value="lambda repressor-like DNA-binding domains"/>
    <property type="match status" value="1"/>
</dbReference>